<keyword evidence="4" id="KW-1185">Reference proteome</keyword>
<name>A0AA44EQZ3_9HYPH</name>
<sequence>MNRQMEFELIFRAQAAAAKNATNDLRNDVAALGNEVTKTAAAFDREAAAMNRDTEAARKNTDATNALTQAEQRAREDALRASGAVPASAPAANVRRPRRNPLREPQTPSTPPAPPSPPTPPAPPVPPSNDNVRRDRARRQNLTYQVFDIGQGVSGGMPLPMIAAQQLPQIIQLYTGQGGMNSALKDFRVLAGGAARVITPLTVGIAGLTAAVATGAIAYNGYLQSTKEVETAASGLGRAVAGSRTEMEAAAQAGASAAGISVSSARSMEAQFLRTGRIGSENFESLISISKDFGVTMGITTAEAGAMLAEMFADPAKAADTLFQKYGLIDAATARHASNLAAQNRQSEAQAVLLKALPDQLANASEATTALGRAWEFVARNASNAFDNVGSFLDRRISGPTLEEQIAEAEAAQKRLTSGFGFLDLLNPAGTAANANSVRLEELREKKRRQDEAAAERKRVQEDAARSRTALAIAESSPANNSRQREQELRNQIGALRSGRSASGVDDFQRGQIDTAIEAKTRSLDALINRQQRSVELDRLDIQISNERNPLLRAELEARRTRLELAEQEISAETITAEAARVRNRVIGETIAAASLQASDMKAEAETRQRLNSLVASGAITSADANRMLQEEVTLRPLIAAAAAAEGAEKERLNKTVADLKGGYAALAEQEKRASVMEYMRGQNDNLEQLRLEKVLITENETTRGRAMSLLEAEQKIRSMGLSTTSREAGQIRDLALEQANLTREIEKQGQAWDRVSLAGEQSIDSLVDGLLDGDINGALESVAKNITGMFSELAIKNPLKNAIMGTDFSTLSDAGGLGGIVSRLFGGQTNDPAALVSSAMGQSVGSMSVSAATVMINGSVIGGLGGASSGILGAANSNVTGSVTSTGTAVDLASSLVGSSETANRLDINSFLSKGGVDIDAAQTAWCAGFVNSALKQIGVDGSGSLTANSFMNWGSAVDPSKILRGDVLVQSRGLSANQSGGHVGFATGQSRMTGGQLQLEMLSGNYKNSVGTGWVNTTDIQARRATEALGSLAGASGTATQGLGALGAGFNQFGKNLSGLFPSAPSAGGSGGGLSGFLGNLWGNLTNGAGTQWAGIASGAISGGLFSDGGWTGPGEAKDVAGVVHADEFVFSKKAVQKVGVGRLDAMHKGLLRGYETGGYTTGSVFPSAVGTNSNAPSSGRNAPIINNYGSSEVQYEEQTDQHGNRQPVITIGRQMAAAIRQPGNPANRAIQGEFGVKRQAVRRW</sequence>
<dbReference type="Gene3D" id="3.90.1720.10">
    <property type="entry name" value="endopeptidase domain like (from Nostoc punctiforme)"/>
    <property type="match status" value="1"/>
</dbReference>
<evidence type="ECO:0000313" key="3">
    <source>
        <dbReference type="EMBL" id="NRF22879.1"/>
    </source>
</evidence>
<feature type="compositionally biased region" description="Low complexity" evidence="1">
    <location>
        <begin position="80"/>
        <end position="94"/>
    </location>
</feature>
<proteinExistence type="predicted"/>
<feature type="compositionally biased region" description="Pro residues" evidence="1">
    <location>
        <begin position="108"/>
        <end position="127"/>
    </location>
</feature>
<dbReference type="Pfam" id="PF06791">
    <property type="entry name" value="TMP_2"/>
    <property type="match status" value="1"/>
</dbReference>
<feature type="compositionally biased region" description="Basic and acidic residues" evidence="1">
    <location>
        <begin position="444"/>
        <end position="466"/>
    </location>
</feature>
<protein>
    <submittedName>
        <fullName evidence="3">Phage tail length tape measure family protein</fullName>
    </submittedName>
</protein>
<evidence type="ECO:0000259" key="2">
    <source>
        <dbReference type="Pfam" id="PF06791"/>
    </source>
</evidence>
<feature type="domain" description="Bacteriophage tail tape measure N-terminal" evidence="2">
    <location>
        <begin position="136"/>
        <end position="335"/>
    </location>
</feature>
<comment type="caution">
    <text evidence="3">The sequence shown here is derived from an EMBL/GenBank/DDBJ whole genome shotgun (WGS) entry which is preliminary data.</text>
</comment>
<gene>
    <name evidence="3" type="ORF">FOB26_27885</name>
</gene>
<reference evidence="3" key="1">
    <citation type="submission" date="2019-07" db="EMBL/GenBank/DDBJ databases">
        <title>FDA dAtabase for Regulatory Grade micrObial Sequences (FDA-ARGOS): Supporting development and validation of Infectious Disease Dx tests.</title>
        <authorList>
            <person name="Bachman M."/>
            <person name="Young C."/>
            <person name="Tallon L."/>
            <person name="Sadzewicz L."/>
            <person name="Vavikolanu K."/>
            <person name="Mehta A."/>
            <person name="Aluvathingal J."/>
            <person name="Nadendla S."/>
            <person name="Nandy P."/>
            <person name="Geyer C."/>
            <person name="Yan Y."/>
            <person name="Sichtig H."/>
        </authorList>
    </citation>
    <scope>NUCLEOTIDE SEQUENCE</scope>
    <source>
        <strain evidence="3">FDAARGOS_618</strain>
    </source>
</reference>
<dbReference type="EMBL" id="JABRWM010000006">
    <property type="protein sequence ID" value="NRF22879.1"/>
    <property type="molecule type" value="Genomic_DNA"/>
</dbReference>
<dbReference type="RefSeq" id="WP_172874214.1">
    <property type="nucleotide sequence ID" value="NZ_JABRWL010000006.1"/>
</dbReference>
<feature type="region of interest" description="Disordered" evidence="1">
    <location>
        <begin position="444"/>
        <end position="488"/>
    </location>
</feature>
<dbReference type="Proteomes" id="UP001155820">
    <property type="component" value="Unassembled WGS sequence"/>
</dbReference>
<evidence type="ECO:0000256" key="1">
    <source>
        <dbReference type="SAM" id="MobiDB-lite"/>
    </source>
</evidence>
<organism evidence="3 4">
    <name type="scientific">Agrobacterium pusense</name>
    <dbReference type="NCBI Taxonomy" id="648995"/>
    <lineage>
        <taxon>Bacteria</taxon>
        <taxon>Pseudomonadati</taxon>
        <taxon>Pseudomonadota</taxon>
        <taxon>Alphaproteobacteria</taxon>
        <taxon>Hyphomicrobiales</taxon>
        <taxon>Rhizobiaceae</taxon>
        <taxon>Rhizobium/Agrobacterium group</taxon>
        <taxon>Agrobacterium</taxon>
    </lineage>
</organism>
<dbReference type="AlphaFoldDB" id="A0AA44EQZ3"/>
<feature type="region of interest" description="Disordered" evidence="1">
    <location>
        <begin position="70"/>
        <end position="132"/>
    </location>
</feature>
<dbReference type="InterPro" id="IPR009628">
    <property type="entry name" value="Phage_tape_measure_N"/>
</dbReference>
<accession>A0AA44EQZ3</accession>
<evidence type="ECO:0000313" key="4">
    <source>
        <dbReference type="Proteomes" id="UP001155820"/>
    </source>
</evidence>